<evidence type="ECO:0000313" key="2">
    <source>
        <dbReference type="Proteomes" id="UP000297891"/>
    </source>
</evidence>
<keyword evidence="2" id="KW-1185">Reference proteome</keyword>
<comment type="caution">
    <text evidence="1">The sequence shown here is derived from an EMBL/GenBank/DDBJ whole genome shotgun (WGS) entry which is preliminary data.</text>
</comment>
<dbReference type="Gene3D" id="2.160.20.10">
    <property type="entry name" value="Single-stranded right-handed beta-helix, Pectin lyase-like"/>
    <property type="match status" value="1"/>
</dbReference>
<dbReference type="InterPro" id="IPR012334">
    <property type="entry name" value="Pectin_lyas_fold"/>
</dbReference>
<dbReference type="EMBL" id="RQFP01000001">
    <property type="protein sequence ID" value="TGK95261.1"/>
    <property type="molecule type" value="Genomic_DNA"/>
</dbReference>
<dbReference type="RefSeq" id="WP_100791030.1">
    <property type="nucleotide sequence ID" value="NZ_NPDQ01000005.1"/>
</dbReference>
<accession>A0A2M9Y027</accession>
<dbReference type="InterPro" id="IPR006626">
    <property type="entry name" value="PbH1"/>
</dbReference>
<dbReference type="OrthoDB" id="319266at2"/>
<dbReference type="SMART" id="SM00710">
    <property type="entry name" value="PbH1"/>
    <property type="match status" value="6"/>
</dbReference>
<gene>
    <name evidence="1" type="ORF">EHQ30_01055</name>
</gene>
<dbReference type="Proteomes" id="UP000297891">
    <property type="component" value="Unassembled WGS sequence"/>
</dbReference>
<dbReference type="AlphaFoldDB" id="A0A2M9Y027"/>
<dbReference type="InterPro" id="IPR011050">
    <property type="entry name" value="Pectin_lyase_fold/virulence"/>
</dbReference>
<dbReference type="SUPFAM" id="SSF51126">
    <property type="entry name" value="Pectin lyase-like"/>
    <property type="match status" value="1"/>
</dbReference>
<organism evidence="1 2">
    <name type="scientific">Leptospira brenneri</name>
    <dbReference type="NCBI Taxonomy" id="2023182"/>
    <lineage>
        <taxon>Bacteria</taxon>
        <taxon>Pseudomonadati</taxon>
        <taxon>Spirochaetota</taxon>
        <taxon>Spirochaetia</taxon>
        <taxon>Leptospirales</taxon>
        <taxon>Leptospiraceae</taxon>
        <taxon>Leptospira</taxon>
    </lineage>
</organism>
<sequence length="494" mass="51682">MRKRNKFQNPIRLLIFLSLLVQFHCLLNPIVREFLEFDLSKKNNQLRNLGLLFGLFTGPNANITPSLGNVILANAQIRVIFNRSMDPNSLSANLGIQLTPVWSETFSQNDTVTLSGSIPTGVTPFQLDATDTFGIRMTTVTGSYVVLNSNTNLYYVSPSGNDGNSGTSIQSPKLTISSAIAGATTPAAILVSEGDYSIDSVLGSSINLTNNVSLYGGLSSNFLDRNPSLYSTRIIDTATSATTDTITILAGASITLTTVIDGFTIRSASNPNATGFGIAISCVSGSPTITNNRVESGNLNIAWSTGILVTSASPLISNNTIISGSSSVADTFGIFIRNAGSPTVSYNTIYGGNATTSAHAIYNSPDSNSPTIIGNTLEGGSGSISYALNTSYPSNATVTNNLMNGGGGVTSIALYHGFGSGDIGNYQNNVLFTSGGTNRYCLYEGGGTNPISFNGNRLLDCPTALYFDEATTIINDIATINGGTVGGPTYSGNY</sequence>
<name>A0A2M9Y027_9LEPT</name>
<proteinExistence type="predicted"/>
<protein>
    <submittedName>
        <fullName evidence="1">DUF1565 domain-containing protein</fullName>
    </submittedName>
</protein>
<reference evidence="1" key="1">
    <citation type="journal article" date="2019" name="PLoS Negl. Trop. Dis.">
        <title>Revisiting the worldwide diversity of Leptospira species in the environment.</title>
        <authorList>
            <person name="Vincent A.T."/>
            <person name="Schiettekatte O."/>
            <person name="Bourhy P."/>
            <person name="Veyrier F.J."/>
            <person name="Picardeau M."/>
        </authorList>
    </citation>
    <scope>NUCLEOTIDE SEQUENCE [LARGE SCALE GENOMIC DNA]</scope>
    <source>
        <strain evidence="1">201800277</strain>
    </source>
</reference>
<evidence type="ECO:0000313" key="1">
    <source>
        <dbReference type="EMBL" id="TGK95261.1"/>
    </source>
</evidence>